<proteinExistence type="predicted"/>
<feature type="compositionally biased region" description="Polar residues" evidence="1">
    <location>
        <begin position="262"/>
        <end position="271"/>
    </location>
</feature>
<reference evidence="2 3" key="1">
    <citation type="journal article" date="2016" name="Nat. Commun.">
        <title>Thousands of microbial genomes shed light on interconnected biogeochemical processes in an aquifer system.</title>
        <authorList>
            <person name="Anantharaman K."/>
            <person name="Brown C.T."/>
            <person name="Hug L.A."/>
            <person name="Sharon I."/>
            <person name="Castelle C.J."/>
            <person name="Probst A.J."/>
            <person name="Thomas B.C."/>
            <person name="Singh A."/>
            <person name="Wilkins M.J."/>
            <person name="Karaoz U."/>
            <person name="Brodie E.L."/>
            <person name="Williams K.H."/>
            <person name="Hubbard S.S."/>
            <person name="Banfield J.F."/>
        </authorList>
    </citation>
    <scope>NUCLEOTIDE SEQUENCE [LARGE SCALE GENOMIC DNA]</scope>
</reference>
<dbReference type="EMBL" id="MGFE01000006">
    <property type="protein sequence ID" value="OGL99355.1"/>
    <property type="molecule type" value="Genomic_DNA"/>
</dbReference>
<feature type="region of interest" description="Disordered" evidence="1">
    <location>
        <begin position="253"/>
        <end position="274"/>
    </location>
</feature>
<comment type="caution">
    <text evidence="2">The sequence shown here is derived from an EMBL/GenBank/DDBJ whole genome shotgun (WGS) entry which is preliminary data.</text>
</comment>
<organism evidence="2 3">
    <name type="scientific">Candidatus Uhrbacteria bacterium RIFOXYB2_FULL_57_15</name>
    <dbReference type="NCBI Taxonomy" id="1802422"/>
    <lineage>
        <taxon>Bacteria</taxon>
        <taxon>Candidatus Uhriibacteriota</taxon>
    </lineage>
</organism>
<evidence type="ECO:0000256" key="1">
    <source>
        <dbReference type="SAM" id="MobiDB-lite"/>
    </source>
</evidence>
<accession>A0A1F7W953</accession>
<sequence length="364" mass="39678">METSPTGWETSALLRRHYAGLPNVIALFILGPEDDGPRITVEQANEIVADTFGRAARCTYGGIRRVDPGELKIAVKTQTGETISIAEAKALAECLGKLHILQPVCENGHLPVRFTGPTTFAFQGTDQQCPICRVRVIDPDPTEFVLVWMEGRLGHSAERETDGGDGRLVPNREEDLRKAIGTLHAWFATTDGDESASCSELAMALRQGMARGVTAIPNGTRVIEAMRDPVSAGLDRWQCESIARAARGAHRKARNPFRVQQAAPQTASAKTTAPVGNGENELVLLLQAMFSPFEIRRIIRFTKYGERLSGLMPGEGASLAHVAAAAGEILTNHGLVDSAFFNKLRMQRPRRVEEINLVAQLFDC</sequence>
<name>A0A1F7W953_9BACT</name>
<dbReference type="AlphaFoldDB" id="A0A1F7W953"/>
<protein>
    <submittedName>
        <fullName evidence="2">Uncharacterized protein</fullName>
    </submittedName>
</protein>
<evidence type="ECO:0000313" key="3">
    <source>
        <dbReference type="Proteomes" id="UP000176501"/>
    </source>
</evidence>
<gene>
    <name evidence="2" type="ORF">A2304_00050</name>
</gene>
<evidence type="ECO:0000313" key="2">
    <source>
        <dbReference type="EMBL" id="OGL99355.1"/>
    </source>
</evidence>
<dbReference type="Proteomes" id="UP000176501">
    <property type="component" value="Unassembled WGS sequence"/>
</dbReference>